<name>A0A1T4ZY79_9SPHI</name>
<evidence type="ECO:0000256" key="1">
    <source>
        <dbReference type="SAM" id="SignalP"/>
    </source>
</evidence>
<dbReference type="RefSeq" id="WP_079714979.1">
    <property type="nucleotide sequence ID" value="NZ_FUYS01000001.1"/>
</dbReference>
<proteinExistence type="predicted"/>
<dbReference type="EMBL" id="FUYS01000001">
    <property type="protein sequence ID" value="SKB27353.1"/>
    <property type="molecule type" value="Genomic_DNA"/>
</dbReference>
<dbReference type="STRING" id="623280.SAMN05660226_00252"/>
<dbReference type="OrthoDB" id="5580718at2"/>
<dbReference type="InterPro" id="IPR021109">
    <property type="entry name" value="Peptidase_aspartic_dom_sf"/>
</dbReference>
<reference evidence="2 3" key="1">
    <citation type="submission" date="2017-02" db="EMBL/GenBank/DDBJ databases">
        <authorList>
            <person name="Peterson S.W."/>
        </authorList>
    </citation>
    <scope>NUCLEOTIDE SEQUENCE [LARGE SCALE GENOMIC DNA]</scope>
    <source>
        <strain evidence="2 3">DSM 22899</strain>
    </source>
</reference>
<dbReference type="Pfam" id="PF13650">
    <property type="entry name" value="Asp_protease_2"/>
    <property type="match status" value="1"/>
</dbReference>
<accession>A0A1T4ZY79</accession>
<feature type="signal peptide" evidence="1">
    <location>
        <begin position="1"/>
        <end position="18"/>
    </location>
</feature>
<keyword evidence="1" id="KW-0732">Signal</keyword>
<gene>
    <name evidence="2" type="ORF">SAMN05660226_00252</name>
</gene>
<sequence length="403" mass="44776">MMRSLSILLFLVVPGCFGGFCRPQDTVAFNRGGTQHAGYYEEIPYEGVRNKIIVRIAIQNKERRFIWDTDAPLLVSRRLAAELYADTLAKKRITDVNAQRDSMYVVNIDGISIGATRFDGIPALVASEDNLILKCFDVEGLIGSNMTRNSIVHFDAQRQVIVLTDDIRHVAVDPDFRTGLLLDSIQSLPFVEVHPAKQASERVLFDTGDGNFYSLSERSYAVFSRKRRKAFRLKERGFGNAQIGLHGEGVGGTRYRVLLPALKIGGVEFADVSTTTQDGSNTRLGAGPLRYGNVTIDGINKHFYFAPHDVTAMKLTYQKTIKDWSLSPTIPGDKLVVGIIWGNGDPGVRVGDRIMAINDVDISQRETCSLILENLLDIEENQAYLTIQADDGMTKRVKITAEE</sequence>
<dbReference type="Gene3D" id="2.40.70.10">
    <property type="entry name" value="Acid Proteases"/>
    <property type="match status" value="1"/>
</dbReference>
<evidence type="ECO:0000313" key="2">
    <source>
        <dbReference type="EMBL" id="SKB27353.1"/>
    </source>
</evidence>
<organism evidence="2 3">
    <name type="scientific">Parapedobacter luteus</name>
    <dbReference type="NCBI Taxonomy" id="623280"/>
    <lineage>
        <taxon>Bacteria</taxon>
        <taxon>Pseudomonadati</taxon>
        <taxon>Bacteroidota</taxon>
        <taxon>Sphingobacteriia</taxon>
        <taxon>Sphingobacteriales</taxon>
        <taxon>Sphingobacteriaceae</taxon>
        <taxon>Parapedobacter</taxon>
    </lineage>
</organism>
<dbReference type="Proteomes" id="UP000190541">
    <property type="component" value="Unassembled WGS sequence"/>
</dbReference>
<evidence type="ECO:0000313" key="3">
    <source>
        <dbReference type="Proteomes" id="UP000190541"/>
    </source>
</evidence>
<protein>
    <recommendedName>
        <fullName evidence="4">Aspartyl protease</fullName>
    </recommendedName>
</protein>
<keyword evidence="3" id="KW-1185">Reference proteome</keyword>
<feature type="chain" id="PRO_5013295652" description="Aspartyl protease" evidence="1">
    <location>
        <begin position="19"/>
        <end position="403"/>
    </location>
</feature>
<evidence type="ECO:0008006" key="4">
    <source>
        <dbReference type="Google" id="ProtNLM"/>
    </source>
</evidence>
<dbReference type="AlphaFoldDB" id="A0A1T4ZY79"/>